<gene>
    <name evidence="2" type="ORF">SAY86_013913</name>
</gene>
<name>A0AAN7KMG5_TRANT</name>
<evidence type="ECO:0000313" key="3">
    <source>
        <dbReference type="Proteomes" id="UP001346149"/>
    </source>
</evidence>
<proteinExistence type="predicted"/>
<sequence>MERATFAALLVLSTLVALSSETELVERLRRQSSYGMSACLLNCEAGLLECSLNCFLEAPMDCLTNCFLRRGGATDAMGDLNECAQQCAGTILDCLDGCDSNGDSGSYRRSAHLRAALRALPPLAAAPVH</sequence>
<feature type="signal peptide" evidence="1">
    <location>
        <begin position="1"/>
        <end position="19"/>
    </location>
</feature>
<feature type="chain" id="PRO_5042913010" evidence="1">
    <location>
        <begin position="20"/>
        <end position="129"/>
    </location>
</feature>
<dbReference type="Proteomes" id="UP001346149">
    <property type="component" value="Unassembled WGS sequence"/>
</dbReference>
<evidence type="ECO:0000256" key="1">
    <source>
        <dbReference type="SAM" id="SignalP"/>
    </source>
</evidence>
<comment type="caution">
    <text evidence="2">The sequence shown here is derived from an EMBL/GenBank/DDBJ whole genome shotgun (WGS) entry which is preliminary data.</text>
</comment>
<keyword evidence="1" id="KW-0732">Signal</keyword>
<keyword evidence="3" id="KW-1185">Reference proteome</keyword>
<accession>A0AAN7KMG5</accession>
<evidence type="ECO:0000313" key="2">
    <source>
        <dbReference type="EMBL" id="KAK4772138.1"/>
    </source>
</evidence>
<dbReference type="AlphaFoldDB" id="A0AAN7KMG5"/>
<dbReference type="EMBL" id="JAXQNO010000020">
    <property type="protein sequence ID" value="KAK4772138.1"/>
    <property type="molecule type" value="Genomic_DNA"/>
</dbReference>
<reference evidence="2 3" key="1">
    <citation type="journal article" date="2023" name="Hortic Res">
        <title>Pangenome of water caltrop reveals structural variations and asymmetric subgenome divergence after allopolyploidization.</title>
        <authorList>
            <person name="Zhang X."/>
            <person name="Chen Y."/>
            <person name="Wang L."/>
            <person name="Yuan Y."/>
            <person name="Fang M."/>
            <person name="Shi L."/>
            <person name="Lu R."/>
            <person name="Comes H.P."/>
            <person name="Ma Y."/>
            <person name="Chen Y."/>
            <person name="Huang G."/>
            <person name="Zhou Y."/>
            <person name="Zheng Z."/>
            <person name="Qiu Y."/>
        </authorList>
    </citation>
    <scope>NUCLEOTIDE SEQUENCE [LARGE SCALE GENOMIC DNA]</scope>
    <source>
        <strain evidence="2">F231</strain>
    </source>
</reference>
<organism evidence="2 3">
    <name type="scientific">Trapa natans</name>
    <name type="common">Water chestnut</name>
    <dbReference type="NCBI Taxonomy" id="22666"/>
    <lineage>
        <taxon>Eukaryota</taxon>
        <taxon>Viridiplantae</taxon>
        <taxon>Streptophyta</taxon>
        <taxon>Embryophyta</taxon>
        <taxon>Tracheophyta</taxon>
        <taxon>Spermatophyta</taxon>
        <taxon>Magnoliopsida</taxon>
        <taxon>eudicotyledons</taxon>
        <taxon>Gunneridae</taxon>
        <taxon>Pentapetalae</taxon>
        <taxon>rosids</taxon>
        <taxon>malvids</taxon>
        <taxon>Myrtales</taxon>
        <taxon>Lythraceae</taxon>
        <taxon>Trapa</taxon>
    </lineage>
</organism>
<protein>
    <submittedName>
        <fullName evidence="2">Uncharacterized protein</fullName>
    </submittedName>
</protein>